<protein>
    <submittedName>
        <fullName evidence="5">AraC-like DNA-binding protein</fullName>
    </submittedName>
</protein>
<accession>A0ABX5KXK3</accession>
<dbReference type="EMBL" id="QEOB01000003">
    <property type="protein sequence ID" value="PVX85860.1"/>
    <property type="molecule type" value="Genomic_DNA"/>
</dbReference>
<reference evidence="5 6" key="1">
    <citation type="submission" date="2018-05" db="EMBL/GenBank/DDBJ databases">
        <title>Genomic Encyclopedia of Type Strains, Phase IV (KMG-V): Genome sequencing to study the core and pangenomes of soil and plant-associated prokaryotes.</title>
        <authorList>
            <person name="Whitman W."/>
        </authorList>
    </citation>
    <scope>NUCLEOTIDE SEQUENCE [LARGE SCALE GENOMIC DNA]</scope>
    <source>
        <strain evidence="5 6">SCZa-39</strain>
    </source>
</reference>
<evidence type="ECO:0000256" key="3">
    <source>
        <dbReference type="ARBA" id="ARBA00023163"/>
    </source>
</evidence>
<feature type="domain" description="HTH araC/xylS-type" evidence="4">
    <location>
        <begin position="221"/>
        <end position="319"/>
    </location>
</feature>
<evidence type="ECO:0000256" key="1">
    <source>
        <dbReference type="ARBA" id="ARBA00023015"/>
    </source>
</evidence>
<name>A0ABX5KXK3_9BURK</name>
<comment type="caution">
    <text evidence="5">The sequence shown here is derived from an EMBL/GenBank/DDBJ whole genome shotgun (WGS) entry which is preliminary data.</text>
</comment>
<dbReference type="SUPFAM" id="SSF46689">
    <property type="entry name" value="Homeodomain-like"/>
    <property type="match status" value="2"/>
</dbReference>
<dbReference type="InterPro" id="IPR009057">
    <property type="entry name" value="Homeodomain-like_sf"/>
</dbReference>
<evidence type="ECO:0000313" key="6">
    <source>
        <dbReference type="Proteomes" id="UP000245712"/>
    </source>
</evidence>
<dbReference type="Pfam" id="PF12833">
    <property type="entry name" value="HTH_18"/>
    <property type="match status" value="1"/>
</dbReference>
<gene>
    <name evidence="5" type="ORF">C7402_103438</name>
</gene>
<dbReference type="PRINTS" id="PR00032">
    <property type="entry name" value="HTHARAC"/>
</dbReference>
<keyword evidence="3" id="KW-0804">Transcription</keyword>
<dbReference type="PANTHER" id="PTHR46796">
    <property type="entry name" value="HTH-TYPE TRANSCRIPTIONAL ACTIVATOR RHAS-RELATED"/>
    <property type="match status" value="1"/>
</dbReference>
<organism evidence="5 6">
    <name type="scientific">Paraburkholderia unamae</name>
    <dbReference type="NCBI Taxonomy" id="219649"/>
    <lineage>
        <taxon>Bacteria</taxon>
        <taxon>Pseudomonadati</taxon>
        <taxon>Pseudomonadota</taxon>
        <taxon>Betaproteobacteria</taxon>
        <taxon>Burkholderiales</taxon>
        <taxon>Burkholderiaceae</taxon>
        <taxon>Paraburkholderia</taxon>
    </lineage>
</organism>
<keyword evidence="6" id="KW-1185">Reference proteome</keyword>
<dbReference type="RefSeq" id="WP_116610350.1">
    <property type="nucleotide sequence ID" value="NZ_QEOB01000003.1"/>
</dbReference>
<dbReference type="PANTHER" id="PTHR46796:SF14">
    <property type="entry name" value="TRANSCRIPTIONAL REGULATORY PROTEIN"/>
    <property type="match status" value="1"/>
</dbReference>
<proteinExistence type="predicted"/>
<keyword evidence="1" id="KW-0805">Transcription regulation</keyword>
<evidence type="ECO:0000256" key="2">
    <source>
        <dbReference type="ARBA" id="ARBA00023125"/>
    </source>
</evidence>
<dbReference type="InterPro" id="IPR020449">
    <property type="entry name" value="Tscrpt_reg_AraC-type_HTH"/>
</dbReference>
<dbReference type="Gene3D" id="1.10.10.60">
    <property type="entry name" value="Homeodomain-like"/>
    <property type="match status" value="2"/>
</dbReference>
<dbReference type="SMART" id="SM00342">
    <property type="entry name" value="HTH_ARAC"/>
    <property type="match status" value="1"/>
</dbReference>
<dbReference type="PROSITE" id="PS01124">
    <property type="entry name" value="HTH_ARAC_FAMILY_2"/>
    <property type="match status" value="1"/>
</dbReference>
<sequence length="322" mass="35593">MDFDFDQSEQIRGCASLNRARLLLGSASGLLLDESSWRQPASPSVVSGEHVGFTISRFADLDVNTRERVAEQEGDYYSLSLGIRSTNVAAYSNGRKVFDGLTPAGAIHLEAPRVALRGIFRAPTDALHVFFSSRVLFDLQYEVGVTARPLTLRSIYFNRDPVLESLLMALAREQLGACSLDRVFAEALCIAIASHLLRTRGGMESTTPATRHEGLAGWRVRRVIDYIEANLASSISLNDLARVAGLSRMHFAAQFRQATGLRPHECVLKRRIARAQEMMLHSDLALLPIATTVGFQSQAHFSRVFRQVVGATPSAWRVAHKR</sequence>
<dbReference type="InterPro" id="IPR050204">
    <property type="entry name" value="AraC_XylS_family_regulators"/>
</dbReference>
<evidence type="ECO:0000259" key="4">
    <source>
        <dbReference type="PROSITE" id="PS01124"/>
    </source>
</evidence>
<keyword evidence="2" id="KW-0238">DNA-binding</keyword>
<dbReference type="Proteomes" id="UP000245712">
    <property type="component" value="Unassembled WGS sequence"/>
</dbReference>
<dbReference type="InterPro" id="IPR018060">
    <property type="entry name" value="HTH_AraC"/>
</dbReference>
<evidence type="ECO:0000313" key="5">
    <source>
        <dbReference type="EMBL" id="PVX85860.1"/>
    </source>
</evidence>